<organism evidence="8">
    <name type="scientific">bioreactor metagenome</name>
    <dbReference type="NCBI Taxonomy" id="1076179"/>
    <lineage>
        <taxon>unclassified sequences</taxon>
        <taxon>metagenomes</taxon>
        <taxon>ecological metagenomes</taxon>
    </lineage>
</organism>
<dbReference type="InterPro" id="IPR039506">
    <property type="entry name" value="SPOB_a"/>
</dbReference>
<protein>
    <submittedName>
        <fullName evidence="8">Sensor protein CitS</fullName>
        <ecNumber evidence="8">2.7.13.3</ecNumber>
    </submittedName>
</protein>
<dbReference type="SMART" id="SM00387">
    <property type="entry name" value="HATPase_c"/>
    <property type="match status" value="1"/>
</dbReference>
<keyword evidence="5" id="KW-0067">ATP-binding</keyword>
<evidence type="ECO:0000256" key="4">
    <source>
        <dbReference type="ARBA" id="ARBA00022777"/>
    </source>
</evidence>
<dbReference type="InterPro" id="IPR036890">
    <property type="entry name" value="HATPase_C_sf"/>
</dbReference>
<comment type="caution">
    <text evidence="8">The sequence shown here is derived from an EMBL/GenBank/DDBJ whole genome shotgun (WGS) entry which is preliminary data.</text>
</comment>
<dbReference type="PRINTS" id="PR00344">
    <property type="entry name" value="BCTRLSENSOR"/>
</dbReference>
<dbReference type="PANTHER" id="PTHR43065:SF46">
    <property type="entry name" value="C4-DICARBOXYLATE TRANSPORT SENSOR PROTEIN DCTB"/>
    <property type="match status" value="1"/>
</dbReference>
<dbReference type="PROSITE" id="PS50109">
    <property type="entry name" value="HIS_KIN"/>
    <property type="match status" value="1"/>
</dbReference>
<keyword evidence="3" id="KW-0547">Nucleotide-binding</keyword>
<dbReference type="SUPFAM" id="SSF55890">
    <property type="entry name" value="Sporulation response regulatory protein Spo0B"/>
    <property type="match status" value="1"/>
</dbReference>
<evidence type="ECO:0000313" key="8">
    <source>
        <dbReference type="EMBL" id="MPM99570.1"/>
    </source>
</evidence>
<dbReference type="Pfam" id="PF02518">
    <property type="entry name" value="HATPase_c"/>
    <property type="match status" value="1"/>
</dbReference>
<dbReference type="AlphaFoldDB" id="A0A645ECK2"/>
<evidence type="ECO:0000259" key="7">
    <source>
        <dbReference type="PROSITE" id="PS50109"/>
    </source>
</evidence>
<proteinExistence type="predicted"/>
<keyword evidence="6" id="KW-0902">Two-component regulatory system</keyword>
<reference evidence="8" key="1">
    <citation type="submission" date="2019-08" db="EMBL/GenBank/DDBJ databases">
        <authorList>
            <person name="Kucharzyk K."/>
            <person name="Murdoch R.W."/>
            <person name="Higgins S."/>
            <person name="Loffler F."/>
        </authorList>
    </citation>
    <scope>NUCLEOTIDE SEQUENCE</scope>
</reference>
<name>A0A645ECK2_9ZZZZ</name>
<sequence length="250" mass="27358">MVGGRSMLASQIPIRERKNSAPQGVLTILYDRTEMLHMSDELFGARSMIDALRSYNHEFSNKLHVILGYLEAGQIQKAICSIVNSNLISGQLICQTADQLRVSELCALMIGKMLHAAERGIQLTLAEGSCCIEQDLLIPVEDMVTVMGNLLENAIEELSSGVHAVKEIEFGLYCRPDCSLLVCTDTGGGISPEVRSRMFEKGASTKGQYRGTGLYAVQSVVRRYAGKIDVDTEPGEGTSFTITFTREEAD</sequence>
<dbReference type="EMBL" id="VSSQ01045653">
    <property type="protein sequence ID" value="MPM99570.1"/>
    <property type="molecule type" value="Genomic_DNA"/>
</dbReference>
<dbReference type="InterPro" id="IPR016120">
    <property type="entry name" value="Sig_transdc_His_kin_SpoOB"/>
</dbReference>
<dbReference type="InterPro" id="IPR004358">
    <property type="entry name" value="Sig_transdc_His_kin-like_C"/>
</dbReference>
<dbReference type="Gene3D" id="3.30.565.10">
    <property type="entry name" value="Histidine kinase-like ATPase, C-terminal domain"/>
    <property type="match status" value="1"/>
</dbReference>
<feature type="domain" description="Histidine kinase" evidence="7">
    <location>
        <begin position="54"/>
        <end position="248"/>
    </location>
</feature>
<gene>
    <name evidence="8" type="primary">citS_5</name>
    <name evidence="8" type="ORF">SDC9_146762</name>
</gene>
<dbReference type="InterPro" id="IPR005467">
    <property type="entry name" value="His_kinase_dom"/>
</dbReference>
<dbReference type="GO" id="GO:0000155">
    <property type="term" value="F:phosphorelay sensor kinase activity"/>
    <property type="evidence" value="ECO:0007669"/>
    <property type="project" value="InterPro"/>
</dbReference>
<evidence type="ECO:0000256" key="6">
    <source>
        <dbReference type="ARBA" id="ARBA00023012"/>
    </source>
</evidence>
<dbReference type="Pfam" id="PF14689">
    <property type="entry name" value="SPOB_a"/>
    <property type="match status" value="1"/>
</dbReference>
<dbReference type="Gene3D" id="1.10.287.130">
    <property type="match status" value="1"/>
</dbReference>
<evidence type="ECO:0000256" key="3">
    <source>
        <dbReference type="ARBA" id="ARBA00022741"/>
    </source>
</evidence>
<accession>A0A645ECK2</accession>
<dbReference type="PANTHER" id="PTHR43065">
    <property type="entry name" value="SENSOR HISTIDINE KINASE"/>
    <property type="match status" value="1"/>
</dbReference>
<dbReference type="GO" id="GO:0005524">
    <property type="term" value="F:ATP binding"/>
    <property type="evidence" value="ECO:0007669"/>
    <property type="project" value="UniProtKB-KW"/>
</dbReference>
<dbReference type="SUPFAM" id="SSF55874">
    <property type="entry name" value="ATPase domain of HSP90 chaperone/DNA topoisomerase II/histidine kinase"/>
    <property type="match status" value="1"/>
</dbReference>
<evidence type="ECO:0000256" key="2">
    <source>
        <dbReference type="ARBA" id="ARBA00022679"/>
    </source>
</evidence>
<evidence type="ECO:0000256" key="5">
    <source>
        <dbReference type="ARBA" id="ARBA00022840"/>
    </source>
</evidence>
<evidence type="ECO:0000256" key="1">
    <source>
        <dbReference type="ARBA" id="ARBA00022553"/>
    </source>
</evidence>
<dbReference type="InterPro" id="IPR003594">
    <property type="entry name" value="HATPase_dom"/>
</dbReference>
<keyword evidence="4" id="KW-0418">Kinase</keyword>
<keyword evidence="2 8" id="KW-0808">Transferase</keyword>
<keyword evidence="1" id="KW-0597">Phosphoprotein</keyword>
<dbReference type="EC" id="2.7.13.3" evidence="8"/>